<name>A0A4Q2UGK7_9BACT</name>
<dbReference type="InterPro" id="IPR036388">
    <property type="entry name" value="WH-like_DNA-bd_sf"/>
</dbReference>
<dbReference type="AlphaFoldDB" id="A0A4Q2UGK7"/>
<organism evidence="1 2">
    <name type="scientific">Spirosoma sordidisoli</name>
    <dbReference type="NCBI Taxonomy" id="2502893"/>
    <lineage>
        <taxon>Bacteria</taxon>
        <taxon>Pseudomonadati</taxon>
        <taxon>Bacteroidota</taxon>
        <taxon>Cytophagia</taxon>
        <taxon>Cytophagales</taxon>
        <taxon>Cytophagaceae</taxon>
        <taxon>Spirosoma</taxon>
    </lineage>
</organism>
<protein>
    <submittedName>
        <fullName evidence="1">DUF433 domain-containing protein</fullName>
    </submittedName>
</protein>
<dbReference type="RefSeq" id="WP_077922274.1">
    <property type="nucleotide sequence ID" value="NZ_SBLB01000007.1"/>
</dbReference>
<dbReference type="InterPro" id="IPR009057">
    <property type="entry name" value="Homeodomain-like_sf"/>
</dbReference>
<dbReference type="Gene3D" id="1.10.10.10">
    <property type="entry name" value="Winged helix-like DNA-binding domain superfamily/Winged helix DNA-binding domain"/>
    <property type="match status" value="1"/>
</dbReference>
<sequence>MNWRDYILSDPNIMFGKPVIKGTRIPVDLILEKLGNGETMSQLLESYPRASEAALYACLLFASETIKNEVVYAQAG</sequence>
<dbReference type="SUPFAM" id="SSF46689">
    <property type="entry name" value="Homeodomain-like"/>
    <property type="match status" value="1"/>
</dbReference>
<reference evidence="1 2" key="1">
    <citation type="submission" date="2019-01" db="EMBL/GenBank/DDBJ databases">
        <title>Spirosoma flava sp. nov., a propanil-degrading bacterium isolated from herbicide-contaminated soil.</title>
        <authorList>
            <person name="Zhang L."/>
            <person name="Jiang J.-D."/>
        </authorList>
    </citation>
    <scope>NUCLEOTIDE SEQUENCE [LARGE SCALE GENOMIC DNA]</scope>
    <source>
        <strain evidence="1 2">TY50</strain>
    </source>
</reference>
<dbReference type="PANTHER" id="PTHR34849">
    <property type="entry name" value="SSL5025 PROTEIN"/>
    <property type="match status" value="1"/>
</dbReference>
<dbReference type="Proteomes" id="UP000290407">
    <property type="component" value="Unassembled WGS sequence"/>
</dbReference>
<dbReference type="EMBL" id="SBLB01000007">
    <property type="protein sequence ID" value="RYC67592.1"/>
    <property type="molecule type" value="Genomic_DNA"/>
</dbReference>
<accession>A0A4Q2UGK7</accession>
<gene>
    <name evidence="1" type="ORF">EQG79_23055</name>
</gene>
<evidence type="ECO:0000313" key="1">
    <source>
        <dbReference type="EMBL" id="RYC67592.1"/>
    </source>
</evidence>
<dbReference type="InterPro" id="IPR007367">
    <property type="entry name" value="DUF433"/>
</dbReference>
<keyword evidence="2" id="KW-1185">Reference proteome</keyword>
<comment type="caution">
    <text evidence="1">The sequence shown here is derived from an EMBL/GenBank/DDBJ whole genome shotgun (WGS) entry which is preliminary data.</text>
</comment>
<evidence type="ECO:0000313" key="2">
    <source>
        <dbReference type="Proteomes" id="UP000290407"/>
    </source>
</evidence>
<proteinExistence type="predicted"/>
<dbReference type="Pfam" id="PF04255">
    <property type="entry name" value="DUF433"/>
    <property type="match status" value="1"/>
</dbReference>
<dbReference type="PANTHER" id="PTHR34849:SF3">
    <property type="entry name" value="SSR2962 PROTEIN"/>
    <property type="match status" value="1"/>
</dbReference>